<organism evidence="8 9">
    <name type="scientific">Anaerocolumna aminovalerica</name>
    <dbReference type="NCBI Taxonomy" id="1527"/>
    <lineage>
        <taxon>Bacteria</taxon>
        <taxon>Bacillati</taxon>
        <taxon>Bacillota</taxon>
        <taxon>Clostridia</taxon>
        <taxon>Lachnospirales</taxon>
        <taxon>Lachnospiraceae</taxon>
        <taxon>Anaerocolumna</taxon>
    </lineage>
</organism>
<reference evidence="8 9" key="1">
    <citation type="submission" date="2016-10" db="EMBL/GenBank/DDBJ databases">
        <authorList>
            <person name="de Groot N.N."/>
        </authorList>
    </citation>
    <scope>NUCLEOTIDE SEQUENCE [LARGE SCALE GENOMIC DNA]</scope>
    <source>
        <strain evidence="8 9">DSM 1283</strain>
    </source>
</reference>
<dbReference type="SFLD" id="SFLDG01094">
    <property type="entry name" value="Uncharacterised_Radical_SAM_Su"/>
    <property type="match status" value="1"/>
</dbReference>
<dbReference type="GO" id="GO:0046872">
    <property type="term" value="F:metal ion binding"/>
    <property type="evidence" value="ECO:0007669"/>
    <property type="project" value="UniProtKB-KW"/>
</dbReference>
<dbReference type="SFLD" id="SFLDS00029">
    <property type="entry name" value="Radical_SAM"/>
    <property type="match status" value="1"/>
</dbReference>
<evidence type="ECO:0000259" key="7">
    <source>
        <dbReference type="PROSITE" id="PS51918"/>
    </source>
</evidence>
<keyword evidence="5" id="KW-0408">Iron</keyword>
<feature type="domain" description="Radical SAM core" evidence="7">
    <location>
        <begin position="12"/>
        <end position="228"/>
    </location>
</feature>
<dbReference type="Proteomes" id="UP000198806">
    <property type="component" value="Unassembled WGS sequence"/>
</dbReference>
<evidence type="ECO:0000256" key="3">
    <source>
        <dbReference type="ARBA" id="ARBA00022691"/>
    </source>
</evidence>
<evidence type="ECO:0000256" key="6">
    <source>
        <dbReference type="ARBA" id="ARBA00023014"/>
    </source>
</evidence>
<dbReference type="PROSITE" id="PS51918">
    <property type="entry name" value="RADICAL_SAM"/>
    <property type="match status" value="1"/>
</dbReference>
<accession>A0A1I5GY29</accession>
<keyword evidence="8" id="KW-0456">Lyase</keyword>
<evidence type="ECO:0000256" key="5">
    <source>
        <dbReference type="ARBA" id="ARBA00023004"/>
    </source>
</evidence>
<keyword evidence="6" id="KW-0411">Iron-sulfur</keyword>
<comment type="cofactor">
    <cofactor evidence="1">
        <name>[4Fe-4S] cluster</name>
        <dbReference type="ChEBI" id="CHEBI:49883"/>
    </cofactor>
</comment>
<evidence type="ECO:0000313" key="9">
    <source>
        <dbReference type="Proteomes" id="UP000198806"/>
    </source>
</evidence>
<dbReference type="NCBIfam" id="TIGR02495">
    <property type="entry name" value="NrdG2"/>
    <property type="match status" value="1"/>
</dbReference>
<dbReference type="Pfam" id="PF04055">
    <property type="entry name" value="Radical_SAM"/>
    <property type="match status" value="1"/>
</dbReference>
<keyword evidence="3" id="KW-0949">S-adenosyl-L-methionine</keyword>
<evidence type="ECO:0000256" key="1">
    <source>
        <dbReference type="ARBA" id="ARBA00001966"/>
    </source>
</evidence>
<keyword evidence="9" id="KW-1185">Reference proteome</keyword>
<name>A0A1I5GY29_9FIRM</name>
<gene>
    <name evidence="8" type="ORF">SAMN04489757_12362</name>
</gene>
<keyword evidence="8" id="KW-0670">Pyruvate</keyword>
<dbReference type="STRING" id="1527.SAMN04489757_12362"/>
<dbReference type="InterPro" id="IPR013785">
    <property type="entry name" value="Aldolase_TIM"/>
</dbReference>
<sequence length="232" mass="25567">MEIHGFNKTTLLDYPGHLASTIFLGGCNFRCPFCHNSSLVLNPAGQPTISEEEVFKTLNKRKGVLEGVCITGGEPTLYSGLPQFIDEIKNMGLKVKLDTNGQNPKILKDLIAKGSIDYVAMDIKNSKEKYGLSIGIPNFDISKVSESISFLLSSAIDYEFRTTVVKEHHTAEDFISIGKWIEGAKAYYLQAYRDSDDILSPGLSGYSKEELISFANVVKPYVIEAGIRGIES</sequence>
<dbReference type="Gene3D" id="3.20.20.70">
    <property type="entry name" value="Aldolase class I"/>
    <property type="match status" value="1"/>
</dbReference>
<proteinExistence type="predicted"/>
<evidence type="ECO:0000313" key="8">
    <source>
        <dbReference type="EMBL" id="SFO40847.1"/>
    </source>
</evidence>
<keyword evidence="2" id="KW-0004">4Fe-4S</keyword>
<dbReference type="InterPro" id="IPR012840">
    <property type="entry name" value="NrdG2"/>
</dbReference>
<dbReference type="InterPro" id="IPR034457">
    <property type="entry name" value="Organic_radical-activating"/>
</dbReference>
<dbReference type="CDD" id="cd01335">
    <property type="entry name" value="Radical_SAM"/>
    <property type="match status" value="1"/>
</dbReference>
<dbReference type="PANTHER" id="PTHR30352:SF5">
    <property type="entry name" value="PYRUVATE FORMATE-LYASE 1-ACTIVATING ENZYME"/>
    <property type="match status" value="1"/>
</dbReference>
<protein>
    <submittedName>
        <fullName evidence="8">Pyruvate formate lyase activating enzyme</fullName>
    </submittedName>
</protein>
<dbReference type="GO" id="GO:0016829">
    <property type="term" value="F:lyase activity"/>
    <property type="evidence" value="ECO:0007669"/>
    <property type="project" value="UniProtKB-KW"/>
</dbReference>
<dbReference type="GO" id="GO:0051539">
    <property type="term" value="F:4 iron, 4 sulfur cluster binding"/>
    <property type="evidence" value="ECO:0007669"/>
    <property type="project" value="UniProtKB-KW"/>
</dbReference>
<dbReference type="InterPro" id="IPR007197">
    <property type="entry name" value="rSAM"/>
</dbReference>
<dbReference type="EMBL" id="FOWD01000023">
    <property type="protein sequence ID" value="SFO40847.1"/>
    <property type="molecule type" value="Genomic_DNA"/>
</dbReference>
<dbReference type="OrthoDB" id="9782387at2"/>
<dbReference type="SUPFAM" id="SSF102114">
    <property type="entry name" value="Radical SAM enzymes"/>
    <property type="match status" value="1"/>
</dbReference>
<dbReference type="InterPro" id="IPR058240">
    <property type="entry name" value="rSAM_sf"/>
</dbReference>
<dbReference type="AlphaFoldDB" id="A0A1I5GY29"/>
<evidence type="ECO:0000256" key="2">
    <source>
        <dbReference type="ARBA" id="ARBA00022485"/>
    </source>
</evidence>
<evidence type="ECO:0000256" key="4">
    <source>
        <dbReference type="ARBA" id="ARBA00022723"/>
    </source>
</evidence>
<dbReference type="PANTHER" id="PTHR30352">
    <property type="entry name" value="PYRUVATE FORMATE-LYASE-ACTIVATING ENZYME"/>
    <property type="match status" value="1"/>
</dbReference>
<dbReference type="RefSeq" id="WP_091687351.1">
    <property type="nucleotide sequence ID" value="NZ_BAABFM010000007.1"/>
</dbReference>
<keyword evidence="4" id="KW-0479">Metal-binding</keyword>